<keyword evidence="1" id="KW-1133">Transmembrane helix</keyword>
<reference evidence="2" key="1">
    <citation type="submission" date="2023-03" db="EMBL/GenBank/DDBJ databases">
        <title>Amycolatopsis taiwanensis NBRC 103393.</title>
        <authorList>
            <person name="Ichikawa N."/>
            <person name="Sato H."/>
            <person name="Tonouchi N."/>
        </authorList>
    </citation>
    <scope>NUCLEOTIDE SEQUENCE</scope>
    <source>
        <strain evidence="2">NBRC 103393</strain>
    </source>
</reference>
<comment type="caution">
    <text evidence="2">The sequence shown here is derived from an EMBL/GenBank/DDBJ whole genome shotgun (WGS) entry which is preliminary data.</text>
</comment>
<protein>
    <submittedName>
        <fullName evidence="2">Uncharacterized protein</fullName>
    </submittedName>
</protein>
<dbReference type="Proteomes" id="UP001165136">
    <property type="component" value="Unassembled WGS sequence"/>
</dbReference>
<feature type="transmembrane region" description="Helical" evidence="1">
    <location>
        <begin position="113"/>
        <end position="133"/>
    </location>
</feature>
<keyword evidence="1" id="KW-0472">Membrane</keyword>
<accession>A0A9W6VFR4</accession>
<name>A0A9W6VFR4_9PSEU</name>
<keyword evidence="3" id="KW-1185">Reference proteome</keyword>
<keyword evidence="1" id="KW-0812">Transmembrane</keyword>
<dbReference type="EMBL" id="BSTI01000019">
    <property type="protein sequence ID" value="GLY69908.1"/>
    <property type="molecule type" value="Genomic_DNA"/>
</dbReference>
<evidence type="ECO:0000313" key="3">
    <source>
        <dbReference type="Proteomes" id="UP001165136"/>
    </source>
</evidence>
<dbReference type="AlphaFoldDB" id="A0A9W6VFR4"/>
<dbReference type="RefSeq" id="WP_052372290.1">
    <property type="nucleotide sequence ID" value="NZ_BSTI01000019.1"/>
</dbReference>
<sequence length="150" mass="16140">MTMLEVRPQADPTMPRRARVSRSVFRAVITLHALSVFAQPVLAGRFLNGDVPILELHRTNATMAGVLGFVQLAVALTHRLIGAGPWWPVLACLVLSLAEPAQIFLGFNRFVGLHVPLGAAIVAATLLLLVSAWRPGFTMPRNGKGGGDDR</sequence>
<evidence type="ECO:0000313" key="2">
    <source>
        <dbReference type="EMBL" id="GLY69908.1"/>
    </source>
</evidence>
<proteinExistence type="predicted"/>
<gene>
    <name evidence="2" type="ORF">Atai01_65270</name>
</gene>
<organism evidence="2 3">
    <name type="scientific">Amycolatopsis taiwanensis</name>
    <dbReference type="NCBI Taxonomy" id="342230"/>
    <lineage>
        <taxon>Bacteria</taxon>
        <taxon>Bacillati</taxon>
        <taxon>Actinomycetota</taxon>
        <taxon>Actinomycetes</taxon>
        <taxon>Pseudonocardiales</taxon>
        <taxon>Pseudonocardiaceae</taxon>
        <taxon>Amycolatopsis</taxon>
    </lineage>
</organism>
<evidence type="ECO:0000256" key="1">
    <source>
        <dbReference type="SAM" id="Phobius"/>
    </source>
</evidence>